<proteinExistence type="predicted"/>
<evidence type="ECO:0000313" key="1">
    <source>
        <dbReference type="EMBL" id="KXB63336.1"/>
    </source>
</evidence>
<dbReference type="Proteomes" id="UP000070483">
    <property type="component" value="Unassembled WGS sequence"/>
</dbReference>
<dbReference type="STRING" id="157687.HMPREF3180_01596"/>
<keyword evidence="2" id="KW-1185">Reference proteome</keyword>
<dbReference type="PATRIC" id="fig|157687.3.peg.1588"/>
<name>A0A134A6K5_9FUSO</name>
<dbReference type="OrthoDB" id="9869620at2"/>
<reference evidence="2" key="1">
    <citation type="submission" date="2016-01" db="EMBL/GenBank/DDBJ databases">
        <authorList>
            <person name="Mitreva M."/>
            <person name="Pepin K.H."/>
            <person name="Mihindukulasuriya K.A."/>
            <person name="Fulton R."/>
            <person name="Fronick C."/>
            <person name="O'Laughlin M."/>
            <person name="Miner T."/>
            <person name="Herter B."/>
            <person name="Rosa B.A."/>
            <person name="Cordes M."/>
            <person name="Tomlinson C."/>
            <person name="Wollam A."/>
            <person name="Palsikar V.B."/>
            <person name="Mardis E.R."/>
            <person name="Wilson R.K."/>
        </authorList>
    </citation>
    <scope>NUCLEOTIDE SEQUENCE [LARGE SCALE GENOMIC DNA]</scope>
    <source>
        <strain evidence="2">KA00185</strain>
    </source>
</reference>
<evidence type="ECO:0000313" key="2">
    <source>
        <dbReference type="Proteomes" id="UP000070483"/>
    </source>
</evidence>
<protein>
    <submittedName>
        <fullName evidence="1">Uncharacterized protein</fullName>
    </submittedName>
</protein>
<sequence>MAELKEGILKLFKEHYGMTDEEAQEYYKEQFEIVKKTAVKEEVEWLRRECMDVLDEVNKTGKVPELIF</sequence>
<accession>A0A134A6K5</accession>
<comment type="caution">
    <text evidence="1">The sequence shown here is derived from an EMBL/GenBank/DDBJ whole genome shotgun (WGS) entry which is preliminary data.</text>
</comment>
<dbReference type="RefSeq" id="WP_026748717.1">
    <property type="nucleotide sequence ID" value="NZ_KQ960091.1"/>
</dbReference>
<gene>
    <name evidence="1" type="ORF">HMPREF3180_01596</name>
</gene>
<dbReference type="EMBL" id="LSDD01000113">
    <property type="protein sequence ID" value="KXB63336.1"/>
    <property type="molecule type" value="Genomic_DNA"/>
</dbReference>
<organism evidence="1 2">
    <name type="scientific">Leptotrichia wadei</name>
    <dbReference type="NCBI Taxonomy" id="157687"/>
    <lineage>
        <taxon>Bacteria</taxon>
        <taxon>Fusobacteriati</taxon>
        <taxon>Fusobacteriota</taxon>
        <taxon>Fusobacteriia</taxon>
        <taxon>Fusobacteriales</taxon>
        <taxon>Leptotrichiaceae</taxon>
        <taxon>Leptotrichia</taxon>
    </lineage>
</organism>
<dbReference type="AlphaFoldDB" id="A0A134A6K5"/>